<reference evidence="7 8" key="1">
    <citation type="submission" date="2016-10" db="EMBL/GenBank/DDBJ databases">
        <authorList>
            <person name="de Groot N.N."/>
        </authorList>
    </citation>
    <scope>NUCLEOTIDE SEQUENCE [LARGE SCALE GENOMIC DNA]</scope>
    <source>
        <strain evidence="7 8">DSM 21039</strain>
    </source>
</reference>
<dbReference type="GO" id="GO:0020037">
    <property type="term" value="F:heme binding"/>
    <property type="evidence" value="ECO:0007669"/>
    <property type="project" value="InterPro"/>
</dbReference>
<dbReference type="InterPro" id="IPR011008">
    <property type="entry name" value="Dimeric_a/b-barrel"/>
</dbReference>
<dbReference type="PANTHER" id="PTHR30521">
    <property type="entry name" value="DEFERROCHELATASE/PEROXIDASE"/>
    <property type="match status" value="1"/>
</dbReference>
<dbReference type="AlphaFoldDB" id="A0A1H7R3H8"/>
<keyword evidence="4" id="KW-0560">Oxidoreductase</keyword>
<dbReference type="STRING" id="573321.SAMN04488505_102516"/>
<evidence type="ECO:0000256" key="3">
    <source>
        <dbReference type="ARBA" id="ARBA00022723"/>
    </source>
</evidence>
<name>A0A1H7R3H8_9BACT</name>
<dbReference type="OrthoDB" id="9781066at2"/>
<dbReference type="Pfam" id="PF20628">
    <property type="entry name" value="Dyp_perox_C"/>
    <property type="match status" value="1"/>
</dbReference>
<evidence type="ECO:0000313" key="8">
    <source>
        <dbReference type="Proteomes" id="UP000198984"/>
    </source>
</evidence>
<keyword evidence="5" id="KW-0408">Iron</keyword>
<feature type="domain" description="Dyp-type peroxidase C-terminal" evidence="6">
    <location>
        <begin position="333"/>
        <end position="405"/>
    </location>
</feature>
<dbReference type="PROSITE" id="PS51404">
    <property type="entry name" value="DYP_PEROXIDASE"/>
    <property type="match status" value="1"/>
</dbReference>
<comment type="cofactor">
    <cofactor evidence="1">
        <name>heme b</name>
        <dbReference type="ChEBI" id="CHEBI:60344"/>
    </cofactor>
</comment>
<dbReference type="SUPFAM" id="SSF54909">
    <property type="entry name" value="Dimeric alpha+beta barrel"/>
    <property type="match status" value="1"/>
</dbReference>
<dbReference type="InterPro" id="IPR006314">
    <property type="entry name" value="Dyp_peroxidase"/>
</dbReference>
<dbReference type="EMBL" id="FOBB01000002">
    <property type="protein sequence ID" value="SEL54692.1"/>
    <property type="molecule type" value="Genomic_DNA"/>
</dbReference>
<evidence type="ECO:0000256" key="2">
    <source>
        <dbReference type="ARBA" id="ARBA00022559"/>
    </source>
</evidence>
<organism evidence="7 8">
    <name type="scientific">Chitinophaga rupis</name>
    <dbReference type="NCBI Taxonomy" id="573321"/>
    <lineage>
        <taxon>Bacteria</taxon>
        <taxon>Pseudomonadati</taxon>
        <taxon>Bacteroidota</taxon>
        <taxon>Chitinophagia</taxon>
        <taxon>Chitinophagales</taxon>
        <taxon>Chitinophagaceae</taxon>
        <taxon>Chitinophaga</taxon>
    </lineage>
</organism>
<gene>
    <name evidence="7" type="ORF">SAMN04488505_102516</name>
</gene>
<accession>A0A1H7R3H8</accession>
<dbReference type="RefSeq" id="WP_089909943.1">
    <property type="nucleotide sequence ID" value="NZ_FOBB01000002.1"/>
</dbReference>
<keyword evidence="2 7" id="KW-0575">Peroxidase</keyword>
<evidence type="ECO:0000256" key="4">
    <source>
        <dbReference type="ARBA" id="ARBA00023002"/>
    </source>
</evidence>
<evidence type="ECO:0000256" key="5">
    <source>
        <dbReference type="ARBA" id="ARBA00023004"/>
    </source>
</evidence>
<dbReference type="InterPro" id="IPR048328">
    <property type="entry name" value="Dyp_perox_C"/>
</dbReference>
<dbReference type="GO" id="GO:0005829">
    <property type="term" value="C:cytosol"/>
    <property type="evidence" value="ECO:0007669"/>
    <property type="project" value="TreeGrafter"/>
</dbReference>
<dbReference type="NCBIfam" id="TIGR01413">
    <property type="entry name" value="Dyp_perox_fam"/>
    <property type="match status" value="1"/>
</dbReference>
<evidence type="ECO:0000313" key="7">
    <source>
        <dbReference type="EMBL" id="SEL54692.1"/>
    </source>
</evidence>
<dbReference type="PANTHER" id="PTHR30521:SF0">
    <property type="entry name" value="DYP-TYPE PEROXIDASE FAMILY PROTEIN"/>
    <property type="match status" value="1"/>
</dbReference>
<evidence type="ECO:0000259" key="6">
    <source>
        <dbReference type="Pfam" id="PF20628"/>
    </source>
</evidence>
<keyword evidence="3" id="KW-0479">Metal-binding</keyword>
<dbReference type="GO" id="GO:0004601">
    <property type="term" value="F:peroxidase activity"/>
    <property type="evidence" value="ECO:0007669"/>
    <property type="project" value="UniProtKB-KW"/>
</dbReference>
<dbReference type="GO" id="GO:0046872">
    <property type="term" value="F:metal ion binding"/>
    <property type="evidence" value="ECO:0007669"/>
    <property type="project" value="UniProtKB-KW"/>
</dbReference>
<keyword evidence="8" id="KW-1185">Reference proteome</keyword>
<sequence length="463" mass="51961">MQTPKIEFGDIQGLLIRSYTFLPEACYVMLQFTEQAQVRAFLADILPGITSASHKRPDLAFHIAFTNTGIARLIPQERLITGFAPEFTEGLNTKTRSRILGDFDTNAPEKWHWGGDHNPVDAVLMIFAKDSAALENKYQDTAEILKRYNITEVTRLNTMNIGSKEHFGFEDGIMNPLIAGVGGSNARYTKEEEQNVIMPGEFILGYPNEYAKFPLSPRVKTGVEDVFDIGKNGSYMVFRQLEQDVKVFWEFIYGLSENDPHLQGMGPELIAAKIMGRRLNGEPLAPAAAGDLKNFSFAEKDKDGYHCPIGAHIRKSNPRDGIDDDPALSVKMVKKHKILRRGRAFGAPLSPDFDPATMRASGNNDKRGLYFICFNAQINRQFEFIQNAWCNNNKFDGLNDDIDPIIGFPFRETAFRNSAFTIQGCPVRKKINNIPQFVFVRGGAYFFMPGMRALKYLASVAGL</sequence>
<evidence type="ECO:0000256" key="1">
    <source>
        <dbReference type="ARBA" id="ARBA00001970"/>
    </source>
</evidence>
<proteinExistence type="predicted"/>
<protein>
    <submittedName>
        <fullName evidence="7">Dyp-type peroxidase family</fullName>
    </submittedName>
</protein>
<dbReference type="Proteomes" id="UP000198984">
    <property type="component" value="Unassembled WGS sequence"/>
</dbReference>